<keyword evidence="1 3" id="KW-0863">Zinc-finger</keyword>
<evidence type="ECO:0000259" key="5">
    <source>
        <dbReference type="PROSITE" id="PS50089"/>
    </source>
</evidence>
<feature type="compositionally biased region" description="Low complexity" evidence="4">
    <location>
        <begin position="151"/>
        <end position="162"/>
    </location>
</feature>
<feature type="compositionally biased region" description="Polar residues" evidence="4">
    <location>
        <begin position="38"/>
        <end position="57"/>
    </location>
</feature>
<evidence type="ECO:0000256" key="1">
    <source>
        <dbReference type="ARBA" id="ARBA00022771"/>
    </source>
</evidence>
<organism evidence="6 7">
    <name type="scientific">Brachionus plicatilis</name>
    <name type="common">Marine rotifer</name>
    <name type="synonym">Brachionus muelleri</name>
    <dbReference type="NCBI Taxonomy" id="10195"/>
    <lineage>
        <taxon>Eukaryota</taxon>
        <taxon>Metazoa</taxon>
        <taxon>Spiralia</taxon>
        <taxon>Gnathifera</taxon>
        <taxon>Rotifera</taxon>
        <taxon>Eurotatoria</taxon>
        <taxon>Monogononta</taxon>
        <taxon>Pseudotrocha</taxon>
        <taxon>Ploima</taxon>
        <taxon>Brachionidae</taxon>
        <taxon>Brachionus</taxon>
    </lineage>
</organism>
<evidence type="ECO:0000313" key="6">
    <source>
        <dbReference type="EMBL" id="RMZ97471.1"/>
    </source>
</evidence>
<feature type="non-terminal residue" evidence="6">
    <location>
        <position position="281"/>
    </location>
</feature>
<evidence type="ECO:0000256" key="4">
    <source>
        <dbReference type="SAM" id="MobiDB-lite"/>
    </source>
</evidence>
<dbReference type="STRING" id="10195.A0A3M7PED9"/>
<dbReference type="InterPro" id="IPR001841">
    <property type="entry name" value="Znf_RING"/>
</dbReference>
<accession>A0A3M7PED9</accession>
<proteinExistence type="predicted"/>
<reference evidence="6 7" key="1">
    <citation type="journal article" date="2018" name="Sci. Rep.">
        <title>Genomic signatures of local adaptation to the degree of environmental predictability in rotifers.</title>
        <authorList>
            <person name="Franch-Gras L."/>
            <person name="Hahn C."/>
            <person name="Garcia-Roger E.M."/>
            <person name="Carmona M.J."/>
            <person name="Serra M."/>
            <person name="Gomez A."/>
        </authorList>
    </citation>
    <scope>NUCLEOTIDE SEQUENCE [LARGE SCALE GENOMIC DNA]</scope>
    <source>
        <strain evidence="6">HYR1</strain>
    </source>
</reference>
<keyword evidence="1 3" id="KW-0479">Metal-binding</keyword>
<dbReference type="GO" id="GO:0008270">
    <property type="term" value="F:zinc ion binding"/>
    <property type="evidence" value="ECO:0007669"/>
    <property type="project" value="UniProtKB-KW"/>
</dbReference>
<evidence type="ECO:0000313" key="7">
    <source>
        <dbReference type="Proteomes" id="UP000276133"/>
    </source>
</evidence>
<feature type="region of interest" description="Disordered" evidence="4">
    <location>
        <begin position="30"/>
        <end position="60"/>
    </location>
</feature>
<evidence type="ECO:0000256" key="2">
    <source>
        <dbReference type="ARBA" id="ARBA00022833"/>
    </source>
</evidence>
<sequence length="281" mass="32343">MNGKSQFLHPFFDIKNETVKSENLEFEQEDEKDFCKASNKNLHQPEKSNNSQKQSPPNFLKNIKNEISPIEKIQPSESSIDHKEFCPSCKCKYTNGANRRLIDACGHGACFCCIMKQEKCVVCEKTMIKETGLSRNEKECILETPKKEMPDIIPDSPIIMSSRKNNVSSNSDDEQLDDLKPLKVKSGFKEFENAEKISKQFRKDERKINNDIEVFDIDQDFSSLNNTSTQIPIDKKDSSRHFKEFNGEINDEDDEDYCVIEDFEFDSTDSGNKNDQMSNSK</sequence>
<dbReference type="EMBL" id="REGN01011398">
    <property type="protein sequence ID" value="RMZ97471.1"/>
    <property type="molecule type" value="Genomic_DNA"/>
</dbReference>
<keyword evidence="2" id="KW-0862">Zinc</keyword>
<name>A0A3M7PED9_BRAPC</name>
<dbReference type="Proteomes" id="UP000276133">
    <property type="component" value="Unassembled WGS sequence"/>
</dbReference>
<feature type="region of interest" description="Disordered" evidence="4">
    <location>
        <begin position="151"/>
        <end position="175"/>
    </location>
</feature>
<protein>
    <submittedName>
        <fullName evidence="6">RecQ2B</fullName>
    </submittedName>
</protein>
<keyword evidence="7" id="KW-1185">Reference proteome</keyword>
<feature type="domain" description="RING-type" evidence="5">
    <location>
        <begin position="86"/>
        <end position="124"/>
    </location>
</feature>
<gene>
    <name evidence="6" type="ORF">BpHYR1_054655</name>
</gene>
<dbReference type="PROSITE" id="PS50089">
    <property type="entry name" value="ZF_RING_2"/>
    <property type="match status" value="1"/>
</dbReference>
<comment type="caution">
    <text evidence="6">The sequence shown here is derived from an EMBL/GenBank/DDBJ whole genome shotgun (WGS) entry which is preliminary data.</text>
</comment>
<dbReference type="AlphaFoldDB" id="A0A3M7PED9"/>
<evidence type="ECO:0000256" key="3">
    <source>
        <dbReference type="PROSITE-ProRule" id="PRU00175"/>
    </source>
</evidence>